<dbReference type="InterPro" id="IPR019927">
    <property type="entry name" value="Ribosomal_uL3_bac/org-type"/>
</dbReference>
<dbReference type="SUPFAM" id="SSF50447">
    <property type="entry name" value="Translation proteins"/>
    <property type="match status" value="1"/>
</dbReference>
<dbReference type="PANTHER" id="PTHR11229:SF16">
    <property type="entry name" value="LARGE RIBOSOMAL SUBUNIT PROTEIN UL3C"/>
    <property type="match status" value="1"/>
</dbReference>
<dbReference type="FunFam" id="3.30.160.810:FF:000001">
    <property type="entry name" value="50S ribosomal protein L3"/>
    <property type="match status" value="1"/>
</dbReference>
<organism evidence="6">
    <name type="scientific">marine sediment metagenome</name>
    <dbReference type="NCBI Taxonomy" id="412755"/>
    <lineage>
        <taxon>unclassified sequences</taxon>
        <taxon>metagenomes</taxon>
        <taxon>ecological metagenomes</taxon>
    </lineage>
</organism>
<dbReference type="GO" id="GO:0003735">
    <property type="term" value="F:structural constituent of ribosome"/>
    <property type="evidence" value="ECO:0007669"/>
    <property type="project" value="InterPro"/>
</dbReference>
<evidence type="ECO:0008006" key="7">
    <source>
        <dbReference type="Google" id="ProtNLM"/>
    </source>
</evidence>
<dbReference type="GO" id="GO:0019843">
    <property type="term" value="F:rRNA binding"/>
    <property type="evidence" value="ECO:0007669"/>
    <property type="project" value="UniProtKB-KW"/>
</dbReference>
<dbReference type="GO" id="GO:0006412">
    <property type="term" value="P:translation"/>
    <property type="evidence" value="ECO:0007669"/>
    <property type="project" value="InterPro"/>
</dbReference>
<dbReference type="FunFam" id="2.40.30.10:FF:000004">
    <property type="entry name" value="50S ribosomal protein L3"/>
    <property type="match status" value="1"/>
</dbReference>
<evidence type="ECO:0000256" key="5">
    <source>
        <dbReference type="ARBA" id="ARBA00023274"/>
    </source>
</evidence>
<dbReference type="NCBIfam" id="TIGR03625">
    <property type="entry name" value="L3_bact"/>
    <property type="match status" value="1"/>
</dbReference>
<reference evidence="6" key="1">
    <citation type="journal article" date="2014" name="Front. Microbiol.">
        <title>High frequency of phylogenetically diverse reductive dehalogenase-homologous genes in deep subseafloor sedimentary metagenomes.</title>
        <authorList>
            <person name="Kawai M."/>
            <person name="Futagami T."/>
            <person name="Toyoda A."/>
            <person name="Takaki Y."/>
            <person name="Nishi S."/>
            <person name="Hori S."/>
            <person name="Arai W."/>
            <person name="Tsubouchi T."/>
            <person name="Morono Y."/>
            <person name="Uchiyama I."/>
            <person name="Ito T."/>
            <person name="Fujiyama A."/>
            <person name="Inagaki F."/>
            <person name="Takami H."/>
        </authorList>
    </citation>
    <scope>NUCLEOTIDE SEQUENCE</scope>
    <source>
        <strain evidence="6">Expedition CK06-06</strain>
    </source>
</reference>
<dbReference type="Gene3D" id="2.40.30.10">
    <property type="entry name" value="Translation factors"/>
    <property type="match status" value="1"/>
</dbReference>
<proteinExistence type="inferred from homology"/>
<dbReference type="HAMAP" id="MF_01325_B">
    <property type="entry name" value="Ribosomal_uL3_B"/>
    <property type="match status" value="1"/>
</dbReference>
<dbReference type="Pfam" id="PF00297">
    <property type="entry name" value="Ribosomal_L3"/>
    <property type="match status" value="1"/>
</dbReference>
<protein>
    <recommendedName>
        <fullName evidence="7">50S ribosomal protein L3</fullName>
    </recommendedName>
</protein>
<dbReference type="PANTHER" id="PTHR11229">
    <property type="entry name" value="50S RIBOSOMAL PROTEIN L3"/>
    <property type="match status" value="1"/>
</dbReference>
<keyword evidence="4" id="KW-0689">Ribosomal protein</keyword>
<dbReference type="Gene3D" id="3.30.160.810">
    <property type="match status" value="1"/>
</dbReference>
<accession>X1G5Y5</accession>
<dbReference type="GO" id="GO:0022625">
    <property type="term" value="C:cytosolic large ribosomal subunit"/>
    <property type="evidence" value="ECO:0007669"/>
    <property type="project" value="TreeGrafter"/>
</dbReference>
<keyword evidence="2" id="KW-0699">rRNA-binding</keyword>
<gene>
    <name evidence="6" type="ORF">S03H2_36020</name>
</gene>
<keyword evidence="5" id="KW-0687">Ribonucleoprotein</keyword>
<dbReference type="AlphaFoldDB" id="X1G5Y5"/>
<sequence length="214" mass="23395">MIKAIIGKKIGMTSIYDEQGNVVAVTAVKAGPCTITQVKSDKTDGYNAIQIGFGDIKLSRTNKPYEQHFKKKKLEPKKHLLEVRVDEPKNFKVGDVIKASVFEKGDIVKVTGKSKGKGFTGAMKRHGFSGQPASHGSQYYRTVGSTGQRISRVFKGKKMPGRHGYEKVTTLGLEVVEIDSDSNIILIKGSVPGSKGRIVLITSYRRREKGLNGA</sequence>
<dbReference type="InterPro" id="IPR009000">
    <property type="entry name" value="Transl_B-barrel_sf"/>
</dbReference>
<evidence type="ECO:0000313" key="6">
    <source>
        <dbReference type="EMBL" id="GAH52637.1"/>
    </source>
</evidence>
<comment type="similarity">
    <text evidence="1">Belongs to the universal ribosomal protein uL3 family.</text>
</comment>
<comment type="caution">
    <text evidence="6">The sequence shown here is derived from an EMBL/GenBank/DDBJ whole genome shotgun (WGS) entry which is preliminary data.</text>
</comment>
<evidence type="ECO:0000256" key="1">
    <source>
        <dbReference type="ARBA" id="ARBA00006540"/>
    </source>
</evidence>
<evidence type="ECO:0000256" key="3">
    <source>
        <dbReference type="ARBA" id="ARBA00022884"/>
    </source>
</evidence>
<keyword evidence="3" id="KW-0694">RNA-binding</keyword>
<name>X1G5Y5_9ZZZZ</name>
<evidence type="ECO:0000256" key="4">
    <source>
        <dbReference type="ARBA" id="ARBA00022980"/>
    </source>
</evidence>
<dbReference type="EMBL" id="BARU01022078">
    <property type="protein sequence ID" value="GAH52637.1"/>
    <property type="molecule type" value="Genomic_DNA"/>
</dbReference>
<dbReference type="InterPro" id="IPR000597">
    <property type="entry name" value="Ribosomal_uL3"/>
</dbReference>
<evidence type="ECO:0000256" key="2">
    <source>
        <dbReference type="ARBA" id="ARBA00022730"/>
    </source>
</evidence>